<dbReference type="EMBL" id="KV878213">
    <property type="protein sequence ID" value="OJJ34388.1"/>
    <property type="molecule type" value="Genomic_DNA"/>
</dbReference>
<accession>A0A1L9RHN9</accession>
<dbReference type="Proteomes" id="UP000184383">
    <property type="component" value="Unassembled WGS sequence"/>
</dbReference>
<reference evidence="2" key="1">
    <citation type="journal article" date="2017" name="Genome Biol.">
        <title>Comparative genomics reveals high biological diversity and specific adaptations in the industrially and medically important fungal genus Aspergillus.</title>
        <authorList>
            <person name="de Vries R.P."/>
            <person name="Riley R."/>
            <person name="Wiebenga A."/>
            <person name="Aguilar-Osorio G."/>
            <person name="Amillis S."/>
            <person name="Uchima C.A."/>
            <person name="Anderluh G."/>
            <person name="Asadollahi M."/>
            <person name="Askin M."/>
            <person name="Barry K."/>
            <person name="Battaglia E."/>
            <person name="Bayram O."/>
            <person name="Benocci T."/>
            <person name="Braus-Stromeyer S.A."/>
            <person name="Caldana C."/>
            <person name="Canovas D."/>
            <person name="Cerqueira G.C."/>
            <person name="Chen F."/>
            <person name="Chen W."/>
            <person name="Choi C."/>
            <person name="Clum A."/>
            <person name="Dos Santos R.A."/>
            <person name="Damasio A.R."/>
            <person name="Diallinas G."/>
            <person name="Emri T."/>
            <person name="Fekete E."/>
            <person name="Flipphi M."/>
            <person name="Freyberg S."/>
            <person name="Gallo A."/>
            <person name="Gournas C."/>
            <person name="Habgood R."/>
            <person name="Hainaut M."/>
            <person name="Harispe M.L."/>
            <person name="Henrissat B."/>
            <person name="Hilden K.S."/>
            <person name="Hope R."/>
            <person name="Hossain A."/>
            <person name="Karabika E."/>
            <person name="Karaffa L."/>
            <person name="Karanyi Z."/>
            <person name="Krasevec N."/>
            <person name="Kuo A."/>
            <person name="Kusch H."/>
            <person name="LaButti K."/>
            <person name="Lagendijk E.L."/>
            <person name="Lapidus A."/>
            <person name="Levasseur A."/>
            <person name="Lindquist E."/>
            <person name="Lipzen A."/>
            <person name="Logrieco A.F."/>
            <person name="MacCabe A."/>
            <person name="Maekelae M.R."/>
            <person name="Malavazi I."/>
            <person name="Melin P."/>
            <person name="Meyer V."/>
            <person name="Mielnichuk N."/>
            <person name="Miskei M."/>
            <person name="Molnar A.P."/>
            <person name="Mule G."/>
            <person name="Ngan C.Y."/>
            <person name="Orejas M."/>
            <person name="Orosz E."/>
            <person name="Ouedraogo J.P."/>
            <person name="Overkamp K.M."/>
            <person name="Park H.-S."/>
            <person name="Perrone G."/>
            <person name="Piumi F."/>
            <person name="Punt P.J."/>
            <person name="Ram A.F."/>
            <person name="Ramon A."/>
            <person name="Rauscher S."/>
            <person name="Record E."/>
            <person name="Riano-Pachon D.M."/>
            <person name="Robert V."/>
            <person name="Roehrig J."/>
            <person name="Ruller R."/>
            <person name="Salamov A."/>
            <person name="Salih N.S."/>
            <person name="Samson R.A."/>
            <person name="Sandor E."/>
            <person name="Sanguinetti M."/>
            <person name="Schuetze T."/>
            <person name="Sepcic K."/>
            <person name="Shelest E."/>
            <person name="Sherlock G."/>
            <person name="Sophianopoulou V."/>
            <person name="Squina F.M."/>
            <person name="Sun H."/>
            <person name="Susca A."/>
            <person name="Todd R.B."/>
            <person name="Tsang A."/>
            <person name="Unkles S.E."/>
            <person name="van de Wiele N."/>
            <person name="van Rossen-Uffink D."/>
            <person name="Oliveira J.V."/>
            <person name="Vesth T.C."/>
            <person name="Visser J."/>
            <person name="Yu J.-H."/>
            <person name="Zhou M."/>
            <person name="Andersen M.R."/>
            <person name="Archer D.B."/>
            <person name="Baker S.E."/>
            <person name="Benoit I."/>
            <person name="Brakhage A.A."/>
            <person name="Braus G.H."/>
            <person name="Fischer R."/>
            <person name="Frisvad J.C."/>
            <person name="Goldman G.H."/>
            <person name="Houbraken J."/>
            <person name="Oakley B."/>
            <person name="Pocsi I."/>
            <person name="Scazzocchio C."/>
            <person name="Seiboth B."/>
            <person name="vanKuyk P.A."/>
            <person name="Wortman J."/>
            <person name="Dyer P.S."/>
            <person name="Grigoriev I.V."/>
        </authorList>
    </citation>
    <scope>NUCLEOTIDE SEQUENCE [LARGE SCALE GENOMIC DNA]</scope>
    <source>
        <strain evidence="2">DTO 134E9</strain>
    </source>
</reference>
<dbReference type="OrthoDB" id="5403997at2759"/>
<dbReference type="GeneID" id="63751612"/>
<evidence type="ECO:0000313" key="2">
    <source>
        <dbReference type="Proteomes" id="UP000184383"/>
    </source>
</evidence>
<dbReference type="RefSeq" id="XP_040688064.1">
    <property type="nucleotide sequence ID" value="XM_040835764.1"/>
</dbReference>
<gene>
    <name evidence="1" type="ORF">ASPWEDRAFT_42383</name>
</gene>
<dbReference type="AlphaFoldDB" id="A0A1L9RHN9"/>
<keyword evidence="2" id="KW-1185">Reference proteome</keyword>
<proteinExistence type="predicted"/>
<protein>
    <submittedName>
        <fullName evidence="1">Uncharacterized protein</fullName>
    </submittedName>
</protein>
<evidence type="ECO:0000313" key="1">
    <source>
        <dbReference type="EMBL" id="OJJ34388.1"/>
    </source>
</evidence>
<dbReference type="VEuPathDB" id="FungiDB:ASPWEDRAFT_42383"/>
<organism evidence="1 2">
    <name type="scientific">Aspergillus wentii DTO 134E9</name>
    <dbReference type="NCBI Taxonomy" id="1073089"/>
    <lineage>
        <taxon>Eukaryota</taxon>
        <taxon>Fungi</taxon>
        <taxon>Dikarya</taxon>
        <taxon>Ascomycota</taxon>
        <taxon>Pezizomycotina</taxon>
        <taxon>Eurotiomycetes</taxon>
        <taxon>Eurotiomycetidae</taxon>
        <taxon>Eurotiales</taxon>
        <taxon>Aspergillaceae</taxon>
        <taxon>Aspergillus</taxon>
        <taxon>Aspergillus subgen. Cremei</taxon>
    </lineage>
</organism>
<name>A0A1L9RHN9_ASPWE</name>
<sequence length="72" mass="8014">MPPKQHVVVSGRPQKSFWSVAYDEYKNPENATIVRSMVVFAAGVAVLHSSLGEILLPPYVNDYPLNPWSDSI</sequence>